<name>A0A6B3SIG4_9BURK</name>
<dbReference type="Proteomes" id="UP000482155">
    <property type="component" value="Unassembled WGS sequence"/>
</dbReference>
<dbReference type="Pfam" id="PF07273">
    <property type="entry name" value="DUF1439"/>
    <property type="match status" value="1"/>
</dbReference>
<comment type="caution">
    <text evidence="1">The sequence shown here is derived from an EMBL/GenBank/DDBJ whole genome shotgun (WGS) entry which is preliminary data.</text>
</comment>
<dbReference type="InterPro" id="IPR010835">
    <property type="entry name" value="DUF1439"/>
</dbReference>
<organism evidence="1 2">
    <name type="scientific">Noviherbaspirillum galbum</name>
    <dbReference type="NCBI Taxonomy" id="2709383"/>
    <lineage>
        <taxon>Bacteria</taxon>
        <taxon>Pseudomonadati</taxon>
        <taxon>Pseudomonadota</taxon>
        <taxon>Betaproteobacteria</taxon>
        <taxon>Burkholderiales</taxon>
        <taxon>Oxalobacteraceae</taxon>
        <taxon>Noviherbaspirillum</taxon>
    </lineage>
</organism>
<dbReference type="Gene3D" id="3.15.10.40">
    <property type="entry name" value="Uncharacterised protein PF07273, DUF1439"/>
    <property type="match status" value="1"/>
</dbReference>
<dbReference type="RefSeq" id="WP_163961139.1">
    <property type="nucleotide sequence ID" value="NZ_JAAIVB010000013.1"/>
</dbReference>
<evidence type="ECO:0000313" key="2">
    <source>
        <dbReference type="Proteomes" id="UP000482155"/>
    </source>
</evidence>
<protein>
    <submittedName>
        <fullName evidence="1">DUF1439 domain-containing protein</fullName>
    </submittedName>
</protein>
<dbReference type="EMBL" id="JAAIVB010000013">
    <property type="protein sequence ID" value="NEX60644.1"/>
    <property type="molecule type" value="Genomic_DNA"/>
</dbReference>
<accession>A0A6B3SIG4</accession>
<proteinExistence type="predicted"/>
<evidence type="ECO:0000313" key="1">
    <source>
        <dbReference type="EMBL" id="NEX60644.1"/>
    </source>
</evidence>
<sequence length="186" mass="20609">MTRQFLVRFSLVFACVALILASCATLMGPRQVEIPLERLQQAMADRFPFNNRYLEMIDVRVANPRVTLQPDTNRITTAMDASIAPPFMGKPWTGNLALSGQLRVDPARSALVLGDPRVESLNIDGLDPKFGTYLGRAVGLLAEQLLKDMPLYTFRPDEFRHAGVNFLPTKITTGTSSLVVTFEPAK</sequence>
<reference evidence="1 2" key="1">
    <citation type="submission" date="2020-02" db="EMBL/GenBank/DDBJ databases">
        <authorList>
            <person name="Kim M.K."/>
        </authorList>
    </citation>
    <scope>NUCLEOTIDE SEQUENCE [LARGE SCALE GENOMIC DNA]</scope>
    <source>
        <strain evidence="1 2">17J57-3</strain>
    </source>
</reference>
<dbReference type="AlphaFoldDB" id="A0A6B3SIG4"/>
<gene>
    <name evidence="1" type="ORF">G3574_06110</name>
</gene>
<keyword evidence="2" id="KW-1185">Reference proteome</keyword>
<dbReference type="PROSITE" id="PS51257">
    <property type="entry name" value="PROKAR_LIPOPROTEIN"/>
    <property type="match status" value="1"/>
</dbReference>